<accession>F4QLU8</accession>
<evidence type="ECO:0000256" key="2">
    <source>
        <dbReference type="ARBA" id="ARBA00012729"/>
    </source>
</evidence>
<dbReference type="GO" id="GO:0005576">
    <property type="term" value="C:extracellular region"/>
    <property type="evidence" value="ECO:0007669"/>
    <property type="project" value="TreeGrafter"/>
</dbReference>
<keyword evidence="3 5" id="KW-0378">Hydrolase</keyword>
<comment type="similarity">
    <text evidence="6">Belongs to the glycosyl hydrolase 18 family.</text>
</comment>
<dbReference type="GO" id="GO:0006032">
    <property type="term" value="P:chitin catabolic process"/>
    <property type="evidence" value="ECO:0007669"/>
    <property type="project" value="TreeGrafter"/>
</dbReference>
<dbReference type="InterPro" id="IPR001579">
    <property type="entry name" value="Glyco_hydro_18_chit_AS"/>
</dbReference>
<evidence type="ECO:0000313" key="9">
    <source>
        <dbReference type="EMBL" id="EGF92367.1"/>
    </source>
</evidence>
<feature type="chain" id="PRO_5003320321" description="chitinase" evidence="7">
    <location>
        <begin position="24"/>
        <end position="352"/>
    </location>
</feature>
<dbReference type="EMBL" id="GL883077">
    <property type="protein sequence ID" value="EGF92367.1"/>
    <property type="molecule type" value="Genomic_DNA"/>
</dbReference>
<evidence type="ECO:0000256" key="3">
    <source>
        <dbReference type="ARBA" id="ARBA00022801"/>
    </source>
</evidence>
<evidence type="ECO:0000259" key="8">
    <source>
        <dbReference type="PROSITE" id="PS51910"/>
    </source>
</evidence>
<dbReference type="Pfam" id="PF00704">
    <property type="entry name" value="Glyco_hydro_18"/>
    <property type="match status" value="1"/>
</dbReference>
<dbReference type="InterPro" id="IPR011583">
    <property type="entry name" value="Chitinase_II/V-like_cat"/>
</dbReference>
<dbReference type="OrthoDB" id="9775889at2"/>
<reference evidence="10" key="1">
    <citation type="submission" date="2011-03" db="EMBL/GenBank/DDBJ databases">
        <title>Draft genome sequence of Brevundimonas diminuta.</title>
        <authorList>
            <person name="Brown P.J.B."/>
            <person name="Buechlein A."/>
            <person name="Hemmerich C."/>
            <person name="Brun Y.V."/>
        </authorList>
    </citation>
    <scope>NUCLEOTIDE SEQUENCE [LARGE SCALE GENOMIC DNA]</scope>
    <source>
        <strain evidence="10">C19</strain>
    </source>
</reference>
<dbReference type="EC" id="3.2.1.14" evidence="2"/>
<dbReference type="PANTHER" id="PTHR11177">
    <property type="entry name" value="CHITINASE"/>
    <property type="match status" value="1"/>
</dbReference>
<dbReference type="Gene3D" id="3.40.5.30">
    <property type="entry name" value="(Trans)glycosidases - domain 2"/>
    <property type="match status" value="1"/>
</dbReference>
<evidence type="ECO:0000256" key="7">
    <source>
        <dbReference type="SAM" id="SignalP"/>
    </source>
</evidence>
<dbReference type="GO" id="GO:0008843">
    <property type="term" value="F:endochitinase activity"/>
    <property type="evidence" value="ECO:0007669"/>
    <property type="project" value="UniProtKB-EC"/>
</dbReference>
<proteinExistence type="inferred from homology"/>
<dbReference type="SMART" id="SM00636">
    <property type="entry name" value="Glyco_18"/>
    <property type="match status" value="1"/>
</dbReference>
<feature type="domain" description="GH18" evidence="8">
    <location>
        <begin position="36"/>
        <end position="347"/>
    </location>
</feature>
<dbReference type="PROSITE" id="PS51910">
    <property type="entry name" value="GH18_2"/>
    <property type="match status" value="1"/>
</dbReference>
<evidence type="ECO:0000256" key="6">
    <source>
        <dbReference type="RuleBase" id="RU004453"/>
    </source>
</evidence>
<organism evidence="9 10">
    <name type="scientific">Asticcacaulis biprosthecium C19</name>
    <dbReference type="NCBI Taxonomy" id="715226"/>
    <lineage>
        <taxon>Bacteria</taxon>
        <taxon>Pseudomonadati</taxon>
        <taxon>Pseudomonadota</taxon>
        <taxon>Alphaproteobacteria</taxon>
        <taxon>Caulobacterales</taxon>
        <taxon>Caulobacteraceae</taxon>
        <taxon>Asticcacaulis</taxon>
    </lineage>
</organism>
<evidence type="ECO:0000256" key="5">
    <source>
        <dbReference type="RuleBase" id="RU000489"/>
    </source>
</evidence>
<sequence length="352" mass="38708">MAFRTTALTAALLSFVSLTQCNAETPPSPAANAACMPLTAFYPSWRHQAYPVAKLDWTMLDGIATGFVLPRADGSLNTDEVAPYLKDLVTQAHAHNDVVYVSIGGASGYGDAFQQIARDPARRGRFVAEVRQLVETYQLDGVDLDWEYWTWQHSQNKGGRDPDESPLLGVLLKDLRAGLPQSVKLSVDIFAGDWTGAQYTADIQDHVDHVNLMAYDFTGAWASSPVGHHASFDMVQKAVAWAEKNGFKRDKIWLGQPAYGIEFPDGKALSARHVPYNEIAERLKDNADALRKGKSGHLWFDSTDISQRKSTWAAEQGLAGVFFFELTTDVDGENSLVRASRAGLAQRQCAVD</sequence>
<dbReference type="AlphaFoldDB" id="F4QLU8"/>
<dbReference type="Gene3D" id="3.20.20.80">
    <property type="entry name" value="Glycosidases"/>
    <property type="match status" value="1"/>
</dbReference>
<dbReference type="GO" id="GO:0005975">
    <property type="term" value="P:carbohydrate metabolic process"/>
    <property type="evidence" value="ECO:0007669"/>
    <property type="project" value="InterPro"/>
</dbReference>
<dbReference type="SUPFAM" id="SSF51445">
    <property type="entry name" value="(Trans)glycosidases"/>
    <property type="match status" value="1"/>
</dbReference>
<protein>
    <recommendedName>
        <fullName evidence="2">chitinase</fullName>
        <ecNumber evidence="2">3.2.1.14</ecNumber>
    </recommendedName>
</protein>
<dbReference type="RefSeq" id="WP_006271542.1">
    <property type="nucleotide sequence ID" value="NZ_GL883077.1"/>
</dbReference>
<keyword evidence="7" id="KW-0732">Signal</keyword>
<comment type="catalytic activity">
    <reaction evidence="1">
        <text>Random endo-hydrolysis of N-acetyl-beta-D-glucosaminide (1-&gt;4)-beta-linkages in chitin and chitodextrins.</text>
        <dbReference type="EC" id="3.2.1.14"/>
    </reaction>
</comment>
<gene>
    <name evidence="9" type="ORF">ABI_08030</name>
</gene>
<dbReference type="GO" id="GO:0008061">
    <property type="term" value="F:chitin binding"/>
    <property type="evidence" value="ECO:0007669"/>
    <property type="project" value="InterPro"/>
</dbReference>
<evidence type="ECO:0000313" key="10">
    <source>
        <dbReference type="Proteomes" id="UP000006512"/>
    </source>
</evidence>
<dbReference type="InterPro" id="IPR017853">
    <property type="entry name" value="GH"/>
</dbReference>
<dbReference type="PANTHER" id="PTHR11177:SF317">
    <property type="entry name" value="CHITINASE 12-RELATED"/>
    <property type="match status" value="1"/>
</dbReference>
<name>F4QLU8_9CAUL</name>
<feature type="signal peptide" evidence="7">
    <location>
        <begin position="1"/>
        <end position="23"/>
    </location>
</feature>
<dbReference type="STRING" id="715226.ABI_08030"/>
<dbReference type="HOGENOM" id="CLU_027195_0_0_5"/>
<dbReference type="InterPro" id="IPR001223">
    <property type="entry name" value="Glyco_hydro18_cat"/>
</dbReference>
<dbReference type="InterPro" id="IPR050314">
    <property type="entry name" value="Glycosyl_Hydrlase_18"/>
</dbReference>
<keyword evidence="4 5" id="KW-0326">Glycosidase</keyword>
<evidence type="ECO:0000256" key="4">
    <source>
        <dbReference type="ARBA" id="ARBA00023295"/>
    </source>
</evidence>
<dbReference type="eggNOG" id="COG3325">
    <property type="taxonomic scope" value="Bacteria"/>
</dbReference>
<dbReference type="Proteomes" id="UP000006512">
    <property type="component" value="Unassembled WGS sequence"/>
</dbReference>
<dbReference type="PROSITE" id="PS01095">
    <property type="entry name" value="GH18_1"/>
    <property type="match status" value="1"/>
</dbReference>
<evidence type="ECO:0000256" key="1">
    <source>
        <dbReference type="ARBA" id="ARBA00000822"/>
    </source>
</evidence>
<keyword evidence="10" id="KW-1185">Reference proteome</keyword>